<keyword evidence="1" id="KW-0472">Membrane</keyword>
<reference evidence="2 3" key="1">
    <citation type="journal article" date="2010" name="Proc. Natl. Acad. Sci. U.S.A.">
        <title>A Nitrospira metagenome illuminates the physiology and evolution of globally important nitrite-oxidizing bacteria.</title>
        <authorList>
            <person name="Lucker S."/>
            <person name="Wagner M."/>
            <person name="Maixner F."/>
            <person name="Pelletier E."/>
            <person name="Koch H."/>
            <person name="Vacherie B."/>
            <person name="Rattei T."/>
            <person name="Sinninghe Damste J."/>
            <person name="Spieck E."/>
            <person name="Le Paslier D."/>
            <person name="Daims H."/>
        </authorList>
    </citation>
    <scope>NUCLEOTIDE SEQUENCE [LARGE SCALE GENOMIC DNA]</scope>
</reference>
<dbReference type="Proteomes" id="UP000001660">
    <property type="component" value="Chromosome"/>
</dbReference>
<evidence type="ECO:0000313" key="2">
    <source>
        <dbReference type="EMBL" id="CBK41908.1"/>
    </source>
</evidence>
<dbReference type="PANTHER" id="PTHR11040">
    <property type="entry name" value="ZINC/IRON TRANSPORTER"/>
    <property type="match status" value="1"/>
</dbReference>
<dbReference type="KEGG" id="nde:NIDE2192"/>
<evidence type="ECO:0000313" key="3">
    <source>
        <dbReference type="Proteomes" id="UP000001660"/>
    </source>
</evidence>
<dbReference type="AlphaFoldDB" id="D8PF99"/>
<dbReference type="STRING" id="330214.NIDE2192"/>
<dbReference type="GO" id="GO:0016020">
    <property type="term" value="C:membrane"/>
    <property type="evidence" value="ECO:0007669"/>
    <property type="project" value="TreeGrafter"/>
</dbReference>
<feature type="transmembrane region" description="Helical" evidence="1">
    <location>
        <begin position="98"/>
        <end position="116"/>
    </location>
</feature>
<accession>D8PF99</accession>
<keyword evidence="1" id="KW-0812">Transmembrane</keyword>
<dbReference type="EMBL" id="FP929003">
    <property type="protein sequence ID" value="CBK41908.1"/>
    <property type="molecule type" value="Genomic_DNA"/>
</dbReference>
<keyword evidence="1" id="KW-1133">Transmembrane helix</keyword>
<evidence type="ECO:0000256" key="1">
    <source>
        <dbReference type="SAM" id="Phobius"/>
    </source>
</evidence>
<dbReference type="PANTHER" id="PTHR11040:SF205">
    <property type="entry name" value="ZINC TRANSPORTER ZUPT"/>
    <property type="match status" value="1"/>
</dbReference>
<organism evidence="2 3">
    <name type="scientific">Nitrospira defluvii</name>
    <dbReference type="NCBI Taxonomy" id="330214"/>
    <lineage>
        <taxon>Bacteria</taxon>
        <taxon>Pseudomonadati</taxon>
        <taxon>Nitrospirota</taxon>
        <taxon>Nitrospiria</taxon>
        <taxon>Nitrospirales</taxon>
        <taxon>Nitrospiraceae</taxon>
        <taxon>Nitrospira</taxon>
    </lineage>
</organism>
<proteinExistence type="predicted"/>
<feature type="transmembrane region" description="Helical" evidence="1">
    <location>
        <begin position="67"/>
        <end position="86"/>
    </location>
</feature>
<dbReference type="OrthoDB" id="9787346at2"/>
<feature type="transmembrane region" description="Helical" evidence="1">
    <location>
        <begin position="226"/>
        <end position="247"/>
    </location>
</feature>
<feature type="transmembrane region" description="Helical" evidence="1">
    <location>
        <begin position="38"/>
        <end position="55"/>
    </location>
</feature>
<dbReference type="HOGENOM" id="CLU_1006957_0_0_0"/>
<gene>
    <name evidence="2" type="ORF">NIDE2192</name>
</gene>
<protein>
    <submittedName>
        <fullName evidence="2">Putative Zinc transporter ZupT</fullName>
    </submittedName>
</protein>
<keyword evidence="3" id="KW-1185">Reference proteome</keyword>
<feature type="transmembrane region" description="Helical" evidence="1">
    <location>
        <begin position="6"/>
        <end position="26"/>
    </location>
</feature>
<name>D8PF99_9BACT</name>
<feature type="transmembrane region" description="Helical" evidence="1">
    <location>
        <begin position="165"/>
        <end position="188"/>
    </location>
</feature>
<dbReference type="GO" id="GO:0005385">
    <property type="term" value="F:zinc ion transmembrane transporter activity"/>
    <property type="evidence" value="ECO:0007669"/>
    <property type="project" value="TreeGrafter"/>
</dbReference>
<feature type="transmembrane region" description="Helical" evidence="1">
    <location>
        <begin position="136"/>
        <end position="158"/>
    </location>
</feature>
<sequence length="250" mass="26060">MLDLVGLGILAGVVPVYLGIAAALMLRRALPRTWEAGLIGLSTGVLTYLFFDLMHEAVELMGARDPFSWLLFLGSLFLSFVGLVHLEKHRLLTSRHAGQALALPFVIAAGMGLHNLGEGLAIGTAYAGGEWALSGLLVAGFALHNGTEGFGIVGAAGLSPITARTAVLLGLTGGAPTCIGTVLSGLTISPYLSLVWYALAAGSLLYVVFALVAMTYTSSRKLHMAYGVWTGIALMAMTAMFLTLVGGHRS</sequence>
<dbReference type="eggNOG" id="COG0428">
    <property type="taxonomic scope" value="Bacteria"/>
</dbReference>
<feature type="transmembrane region" description="Helical" evidence="1">
    <location>
        <begin position="194"/>
        <end position="214"/>
    </location>
</feature>